<dbReference type="RefSeq" id="WP_184881679.1">
    <property type="nucleotide sequence ID" value="NZ_BOOV01000026.1"/>
</dbReference>
<keyword evidence="1 4" id="KW-0808">Transferase</keyword>
<dbReference type="PROSITE" id="PS51186">
    <property type="entry name" value="GNAT"/>
    <property type="match status" value="1"/>
</dbReference>
<dbReference type="Pfam" id="PF24553">
    <property type="entry name" value="Rv0428c_C"/>
    <property type="match status" value="1"/>
</dbReference>
<evidence type="ECO:0000256" key="1">
    <source>
        <dbReference type="ARBA" id="ARBA00022679"/>
    </source>
</evidence>
<reference evidence="4 5" key="1">
    <citation type="submission" date="2020-08" db="EMBL/GenBank/DDBJ databases">
        <title>Sequencing the genomes of 1000 actinobacteria strains.</title>
        <authorList>
            <person name="Klenk H.-P."/>
        </authorList>
    </citation>
    <scope>NUCLEOTIDE SEQUENCE [LARGE SCALE GENOMIC DNA]</scope>
    <source>
        <strain evidence="4 5">DSM 45784</strain>
    </source>
</reference>
<dbReference type="PANTHER" id="PTHR43420">
    <property type="entry name" value="ACETYLTRANSFERASE"/>
    <property type="match status" value="1"/>
</dbReference>
<keyword evidence="5" id="KW-1185">Reference proteome</keyword>
<dbReference type="AlphaFoldDB" id="A0A7W7D8R5"/>
<name>A0A7W7D8R5_9ACTN</name>
<dbReference type="InterPro" id="IPR056935">
    <property type="entry name" value="Rv0428c-like_C"/>
</dbReference>
<feature type="domain" description="N-acetyltransferase" evidence="3">
    <location>
        <begin position="117"/>
        <end position="250"/>
    </location>
</feature>
<sequence length="250" mass="26741">MNLENLDFDQLVHRAWPAPCQEGFGGWVLRYASGVTKRANSVLPLGEPEDAVAAIEAAERFYAARGLPCVFSMGPAAPGGLDDRLEARGYRVVDHTAYMTASVESVARGYSLPGEVELAGEASEEWLAAWWAVDGRFGDQGLAAAARILEGVPATYAGVRRDGRMVAVGRSVLQGDTLGVYCMATLPEARRQGLGGAVLRALAADGRARGAVRAYLVVIASNAAAIALYERHGFTRAGGYHYRVRSREEI</sequence>
<dbReference type="InterPro" id="IPR016181">
    <property type="entry name" value="Acyl_CoA_acyltransferase"/>
</dbReference>
<dbReference type="EMBL" id="JACHND010000001">
    <property type="protein sequence ID" value="MBB4702136.1"/>
    <property type="molecule type" value="Genomic_DNA"/>
</dbReference>
<evidence type="ECO:0000313" key="5">
    <source>
        <dbReference type="Proteomes" id="UP000542210"/>
    </source>
</evidence>
<accession>A0A7W7D8R5</accession>
<evidence type="ECO:0000259" key="3">
    <source>
        <dbReference type="PROSITE" id="PS51186"/>
    </source>
</evidence>
<evidence type="ECO:0000256" key="2">
    <source>
        <dbReference type="ARBA" id="ARBA00023315"/>
    </source>
</evidence>
<comment type="caution">
    <text evidence="4">The sequence shown here is derived from an EMBL/GenBank/DDBJ whole genome shotgun (WGS) entry which is preliminary data.</text>
</comment>
<gene>
    <name evidence="4" type="ORF">BJ982_003680</name>
</gene>
<proteinExistence type="predicted"/>
<dbReference type="InterPro" id="IPR050680">
    <property type="entry name" value="YpeA/RimI_acetyltransf"/>
</dbReference>
<dbReference type="Proteomes" id="UP000542210">
    <property type="component" value="Unassembled WGS sequence"/>
</dbReference>
<dbReference type="GO" id="GO:0016747">
    <property type="term" value="F:acyltransferase activity, transferring groups other than amino-acyl groups"/>
    <property type="evidence" value="ECO:0007669"/>
    <property type="project" value="InterPro"/>
</dbReference>
<dbReference type="Gene3D" id="3.40.630.30">
    <property type="match status" value="1"/>
</dbReference>
<protein>
    <submittedName>
        <fullName evidence="4">GNAT superfamily N-acetyltransferase</fullName>
    </submittedName>
</protein>
<organism evidence="4 5">
    <name type="scientific">Sphaerisporangium siamense</name>
    <dbReference type="NCBI Taxonomy" id="795645"/>
    <lineage>
        <taxon>Bacteria</taxon>
        <taxon>Bacillati</taxon>
        <taxon>Actinomycetota</taxon>
        <taxon>Actinomycetes</taxon>
        <taxon>Streptosporangiales</taxon>
        <taxon>Streptosporangiaceae</taxon>
        <taxon>Sphaerisporangium</taxon>
    </lineage>
</organism>
<dbReference type="InterPro" id="IPR000182">
    <property type="entry name" value="GNAT_dom"/>
</dbReference>
<dbReference type="SUPFAM" id="SSF55729">
    <property type="entry name" value="Acyl-CoA N-acyltransferases (Nat)"/>
    <property type="match status" value="1"/>
</dbReference>
<keyword evidence="2" id="KW-0012">Acyltransferase</keyword>
<dbReference type="CDD" id="cd04301">
    <property type="entry name" value="NAT_SF"/>
    <property type="match status" value="1"/>
</dbReference>
<evidence type="ECO:0000313" key="4">
    <source>
        <dbReference type="EMBL" id="MBB4702136.1"/>
    </source>
</evidence>